<evidence type="ECO:0000313" key="4">
    <source>
        <dbReference type="Proteomes" id="UP000030451"/>
    </source>
</evidence>
<dbReference type="OrthoDB" id="9779968at2"/>
<feature type="chain" id="PRO_5002012314" description="F5/8 type C domain-containing protein" evidence="1">
    <location>
        <begin position="35"/>
        <end position="586"/>
    </location>
</feature>
<dbReference type="InterPro" id="IPR000421">
    <property type="entry name" value="FA58C"/>
</dbReference>
<dbReference type="Proteomes" id="UP000030451">
    <property type="component" value="Unassembled WGS sequence"/>
</dbReference>
<dbReference type="EMBL" id="JRWP01000058">
    <property type="protein sequence ID" value="KGY06993.1"/>
    <property type="molecule type" value="Genomic_DNA"/>
</dbReference>
<dbReference type="PANTHER" id="PTHR43737">
    <property type="entry name" value="BLL7424 PROTEIN"/>
    <property type="match status" value="1"/>
</dbReference>
<organism evidence="3 4">
    <name type="scientific">Photobacterium sp. (strain ATCC 43367)</name>
    <dbReference type="NCBI Taxonomy" id="379097"/>
    <lineage>
        <taxon>Bacteria</taxon>
        <taxon>Pseudomonadati</taxon>
        <taxon>Pseudomonadota</taxon>
        <taxon>Gammaproteobacteria</taxon>
        <taxon>Vibrionales</taxon>
        <taxon>Vibrionaceae</taxon>
        <taxon>Vibrio</taxon>
        <taxon>Vibrio oreintalis group</taxon>
    </lineage>
</organism>
<sequence length="586" mass="64202">MSITRRSFLKGASGTALSGLMPLSLSLPMNSALANTTNPYRAMICLFLHGGNDSFNMIVPSHNDGQYANARPDIYLTSDEKLPIPNSESGQPLAINSRMPNIANLLNQGQAAAILNIGTLVEPTNKQNVYQVRKPNNLGAHNKQQTAWQSSWGDTGYHPYGWAGLMMDVLSSESLVSESMSFAGNELLKGNTSKDLSLSAGGVRAMDALGHSNAINNQFTSLANNPYGSDFKQTYNQHLKGVIDFQTELQSVVDTYPEDTSIPNTSLGLQLRMVRRMMQAASDLGHQRQVFFVNLGGFDNHRSQRGRHDSLLEIIDNAVSAFHRSLDELALTDNVVTVTLSDFGRTIENNSNQGTDHGWGSNQLIIGNAVNGGVSYGHYPSFVRDGNDAWGNKFIPSQSSEQLGATLCRWMGLSEQGVDLIFPTLSPSNTNAFSSRYLGVLGDYLDREQETELEILAVSASETRIDHTPQMAIDGDLLTKWTAKGQGIYYMIELSKTSTVTKLLYSQAKGDVRQYLFDIEVSNNGVDYQLVTHVLTPGTTTGYVEQQILKNGVNFIRLTCNGNNGSDPKLVLWNNFQELKVLGYSA</sequence>
<dbReference type="PROSITE" id="PS51318">
    <property type="entry name" value="TAT"/>
    <property type="match status" value="1"/>
</dbReference>
<protein>
    <recommendedName>
        <fullName evidence="2">F5/8 type C domain-containing protein</fullName>
    </recommendedName>
</protein>
<dbReference type="STRING" id="379097.SE23_09390"/>
<evidence type="ECO:0000313" key="3">
    <source>
        <dbReference type="EMBL" id="KGY06993.1"/>
    </source>
</evidence>
<dbReference type="SUPFAM" id="SSF49785">
    <property type="entry name" value="Galactose-binding domain-like"/>
    <property type="match status" value="1"/>
</dbReference>
<dbReference type="InterPro" id="IPR017850">
    <property type="entry name" value="Alkaline_phosphatase_core_sf"/>
</dbReference>
<reference evidence="3 4" key="1">
    <citation type="submission" date="2014-10" db="EMBL/GenBank/DDBJ databases">
        <title>Genome sequencing of Vibrio sinaloensis T08.</title>
        <authorList>
            <person name="Chan K.-G."/>
            <person name="Mohamad N.I."/>
        </authorList>
    </citation>
    <scope>NUCLEOTIDE SEQUENCE [LARGE SCALE GENOMIC DNA]</scope>
    <source>
        <strain evidence="3 4">T08</strain>
    </source>
</reference>
<feature type="signal peptide" evidence="1">
    <location>
        <begin position="1"/>
        <end position="34"/>
    </location>
</feature>
<dbReference type="InterPro" id="IPR008979">
    <property type="entry name" value="Galactose-bd-like_sf"/>
</dbReference>
<keyword evidence="1" id="KW-0732">Signal</keyword>
<dbReference type="Pfam" id="PF00754">
    <property type="entry name" value="F5_F8_type_C"/>
    <property type="match status" value="1"/>
</dbReference>
<feature type="domain" description="F5/8 type C" evidence="2">
    <location>
        <begin position="458"/>
        <end position="565"/>
    </location>
</feature>
<dbReference type="RefSeq" id="WP_038193136.1">
    <property type="nucleotide sequence ID" value="NZ_JRWP01000058.1"/>
</dbReference>
<dbReference type="InterPro" id="IPR010869">
    <property type="entry name" value="DUF1501"/>
</dbReference>
<dbReference type="InterPro" id="IPR006311">
    <property type="entry name" value="TAT_signal"/>
</dbReference>
<proteinExistence type="predicted"/>
<comment type="caution">
    <text evidence="3">The sequence shown here is derived from an EMBL/GenBank/DDBJ whole genome shotgun (WGS) entry which is preliminary data.</text>
</comment>
<evidence type="ECO:0000259" key="2">
    <source>
        <dbReference type="Pfam" id="PF00754"/>
    </source>
</evidence>
<dbReference type="Pfam" id="PF07394">
    <property type="entry name" value="DUF1501"/>
    <property type="match status" value="1"/>
</dbReference>
<gene>
    <name evidence="3" type="ORF">NM06_19490</name>
</gene>
<accession>A0A0A5JGD1</accession>
<dbReference type="SUPFAM" id="SSF53649">
    <property type="entry name" value="Alkaline phosphatase-like"/>
    <property type="match status" value="1"/>
</dbReference>
<dbReference type="AlphaFoldDB" id="A0A0A5JGD1"/>
<dbReference type="Gene3D" id="2.60.120.260">
    <property type="entry name" value="Galactose-binding domain-like"/>
    <property type="match status" value="1"/>
</dbReference>
<dbReference type="PANTHER" id="PTHR43737:SF1">
    <property type="entry name" value="DUF1501 DOMAIN-CONTAINING PROTEIN"/>
    <property type="match status" value="1"/>
</dbReference>
<name>A0A0A5JGD1_PHOS4</name>
<evidence type="ECO:0000256" key="1">
    <source>
        <dbReference type="SAM" id="SignalP"/>
    </source>
</evidence>